<name>A0A452ZNN0_AEGTS</name>
<feature type="compositionally biased region" description="Basic residues" evidence="5">
    <location>
        <begin position="7"/>
        <end position="21"/>
    </location>
</feature>
<evidence type="ECO:0000313" key="6">
    <source>
        <dbReference type="EnsemblPlants" id="AET1Gv20860400.1"/>
    </source>
</evidence>
<comment type="similarity">
    <text evidence="1">Belongs to the plant rapid alkalinization factor (RALF) family.</text>
</comment>
<sequence length="144" mass="15118">MPVAEARHKHQTPRPHPRKQSIPHPHSAFPFLAMAAKAPALAALLLLAAAALLLARGAEAGAGEVPLSWELGVEDVADDGYGLTGGDAVARRVLQSGNGYISYGALRRDNVPCSVRGSSYYNCRPGGQANPYSRGCSAITRCRG</sequence>
<dbReference type="GO" id="GO:0019722">
    <property type="term" value="P:calcium-mediated signaling"/>
    <property type="evidence" value="ECO:0007669"/>
    <property type="project" value="TreeGrafter"/>
</dbReference>
<dbReference type="PANTHER" id="PTHR33136">
    <property type="entry name" value="RAPID ALKALINIZATION FACTOR-LIKE"/>
    <property type="match status" value="1"/>
</dbReference>
<proteinExistence type="inferred from homology"/>
<reference evidence="7" key="2">
    <citation type="journal article" date="2017" name="Nat. Plants">
        <title>The Aegilops tauschii genome reveals multiple impacts of transposons.</title>
        <authorList>
            <person name="Zhao G."/>
            <person name="Zou C."/>
            <person name="Li K."/>
            <person name="Wang K."/>
            <person name="Li T."/>
            <person name="Gao L."/>
            <person name="Zhang X."/>
            <person name="Wang H."/>
            <person name="Yang Z."/>
            <person name="Liu X."/>
            <person name="Jiang W."/>
            <person name="Mao L."/>
            <person name="Kong X."/>
            <person name="Jiao Y."/>
            <person name="Jia J."/>
        </authorList>
    </citation>
    <scope>NUCLEOTIDE SEQUENCE [LARGE SCALE GENOMIC DNA]</scope>
    <source>
        <strain evidence="7">cv. AL8/78</strain>
    </source>
</reference>
<dbReference type="InterPro" id="IPR008801">
    <property type="entry name" value="RALF"/>
</dbReference>
<keyword evidence="3" id="KW-0732">Signal</keyword>
<feature type="region of interest" description="Disordered" evidence="5">
    <location>
        <begin position="1"/>
        <end position="24"/>
    </location>
</feature>
<protein>
    <recommendedName>
        <fullName evidence="8">Protein RALF-like 33</fullName>
    </recommendedName>
</protein>
<keyword evidence="2" id="KW-0372">Hormone</keyword>
<dbReference type="Proteomes" id="UP000015105">
    <property type="component" value="Chromosome 1D"/>
</dbReference>
<organism evidence="6 7">
    <name type="scientific">Aegilops tauschii subsp. strangulata</name>
    <name type="common">Goatgrass</name>
    <dbReference type="NCBI Taxonomy" id="200361"/>
    <lineage>
        <taxon>Eukaryota</taxon>
        <taxon>Viridiplantae</taxon>
        <taxon>Streptophyta</taxon>
        <taxon>Embryophyta</taxon>
        <taxon>Tracheophyta</taxon>
        <taxon>Spermatophyta</taxon>
        <taxon>Magnoliopsida</taxon>
        <taxon>Liliopsida</taxon>
        <taxon>Poales</taxon>
        <taxon>Poaceae</taxon>
        <taxon>BOP clade</taxon>
        <taxon>Pooideae</taxon>
        <taxon>Triticodae</taxon>
        <taxon>Triticeae</taxon>
        <taxon>Triticinae</taxon>
        <taxon>Aegilops</taxon>
    </lineage>
</organism>
<dbReference type="Gramene" id="AET1Gv20860400.1">
    <property type="protein sequence ID" value="AET1Gv20860400.1"/>
    <property type="gene ID" value="AET1Gv20860400"/>
</dbReference>
<dbReference type="AlphaFoldDB" id="A0A452ZNN0"/>
<evidence type="ECO:0000313" key="7">
    <source>
        <dbReference type="Proteomes" id="UP000015105"/>
    </source>
</evidence>
<keyword evidence="7" id="KW-1185">Reference proteome</keyword>
<evidence type="ECO:0000256" key="1">
    <source>
        <dbReference type="ARBA" id="ARBA00009178"/>
    </source>
</evidence>
<reference evidence="6" key="5">
    <citation type="journal article" date="2021" name="G3 (Bethesda)">
        <title>Aegilops tauschii genome assembly Aet v5.0 features greater sequence contiguity and improved annotation.</title>
        <authorList>
            <person name="Wang L."/>
            <person name="Zhu T."/>
            <person name="Rodriguez J.C."/>
            <person name="Deal K.R."/>
            <person name="Dubcovsky J."/>
            <person name="McGuire P.E."/>
            <person name="Lux T."/>
            <person name="Spannagl M."/>
            <person name="Mayer K.F.X."/>
            <person name="Baldrich P."/>
            <person name="Meyers B.C."/>
            <person name="Huo N."/>
            <person name="Gu Y.Q."/>
            <person name="Zhou H."/>
            <person name="Devos K.M."/>
            <person name="Bennetzen J.L."/>
            <person name="Unver T."/>
            <person name="Budak H."/>
            <person name="Gulick P.J."/>
            <person name="Galiba G."/>
            <person name="Kalapos B."/>
            <person name="Nelson D.R."/>
            <person name="Li P."/>
            <person name="You F.M."/>
            <person name="Luo M.C."/>
            <person name="Dvorak J."/>
        </authorList>
    </citation>
    <scope>NUCLEOTIDE SEQUENCE [LARGE SCALE GENOMIC DNA]</scope>
    <source>
        <strain evidence="6">cv. AL8/78</strain>
    </source>
</reference>
<dbReference type="Pfam" id="PF05498">
    <property type="entry name" value="RALF"/>
    <property type="match status" value="1"/>
</dbReference>
<dbReference type="GO" id="GO:0009506">
    <property type="term" value="C:plasmodesma"/>
    <property type="evidence" value="ECO:0007669"/>
    <property type="project" value="TreeGrafter"/>
</dbReference>
<evidence type="ECO:0000256" key="4">
    <source>
        <dbReference type="ARBA" id="ARBA00023157"/>
    </source>
</evidence>
<evidence type="ECO:0000256" key="3">
    <source>
        <dbReference type="ARBA" id="ARBA00022729"/>
    </source>
</evidence>
<dbReference type="GO" id="GO:0005179">
    <property type="term" value="F:hormone activity"/>
    <property type="evidence" value="ECO:0007669"/>
    <property type="project" value="UniProtKB-KW"/>
</dbReference>
<reference evidence="6" key="4">
    <citation type="submission" date="2019-03" db="UniProtKB">
        <authorList>
            <consortium name="EnsemblPlants"/>
        </authorList>
    </citation>
    <scope>IDENTIFICATION</scope>
</reference>
<keyword evidence="4" id="KW-1015">Disulfide bond</keyword>
<reference evidence="7" key="1">
    <citation type="journal article" date="2014" name="Science">
        <title>Ancient hybridizations among the ancestral genomes of bread wheat.</title>
        <authorList>
            <consortium name="International Wheat Genome Sequencing Consortium,"/>
            <person name="Marcussen T."/>
            <person name="Sandve S.R."/>
            <person name="Heier L."/>
            <person name="Spannagl M."/>
            <person name="Pfeifer M."/>
            <person name="Jakobsen K.S."/>
            <person name="Wulff B.B."/>
            <person name="Steuernagel B."/>
            <person name="Mayer K.F."/>
            <person name="Olsen O.A."/>
        </authorList>
    </citation>
    <scope>NUCLEOTIDE SEQUENCE [LARGE SCALE GENOMIC DNA]</scope>
    <source>
        <strain evidence="7">cv. AL8/78</strain>
    </source>
</reference>
<dbReference type="STRING" id="200361.A0A452ZNN0"/>
<evidence type="ECO:0000256" key="5">
    <source>
        <dbReference type="SAM" id="MobiDB-lite"/>
    </source>
</evidence>
<dbReference type="PANTHER" id="PTHR33136:SF114">
    <property type="entry name" value="OS01G0357900 PROTEIN"/>
    <property type="match status" value="1"/>
</dbReference>
<dbReference type="EnsemblPlants" id="AET1Gv20860400.1">
    <property type="protein sequence ID" value="AET1Gv20860400.1"/>
    <property type="gene ID" value="AET1Gv20860400"/>
</dbReference>
<reference evidence="6" key="3">
    <citation type="journal article" date="2017" name="Nature">
        <title>Genome sequence of the progenitor of the wheat D genome Aegilops tauschii.</title>
        <authorList>
            <person name="Luo M.C."/>
            <person name="Gu Y.Q."/>
            <person name="Puiu D."/>
            <person name="Wang H."/>
            <person name="Twardziok S.O."/>
            <person name="Deal K.R."/>
            <person name="Huo N."/>
            <person name="Zhu T."/>
            <person name="Wang L."/>
            <person name="Wang Y."/>
            <person name="McGuire P.E."/>
            <person name="Liu S."/>
            <person name="Long H."/>
            <person name="Ramasamy R.K."/>
            <person name="Rodriguez J.C."/>
            <person name="Van S.L."/>
            <person name="Yuan L."/>
            <person name="Wang Z."/>
            <person name="Xia Z."/>
            <person name="Xiao L."/>
            <person name="Anderson O.D."/>
            <person name="Ouyang S."/>
            <person name="Liang Y."/>
            <person name="Zimin A.V."/>
            <person name="Pertea G."/>
            <person name="Qi P."/>
            <person name="Bennetzen J.L."/>
            <person name="Dai X."/>
            <person name="Dawson M.W."/>
            <person name="Muller H.G."/>
            <person name="Kugler K."/>
            <person name="Rivarola-Duarte L."/>
            <person name="Spannagl M."/>
            <person name="Mayer K.F.X."/>
            <person name="Lu F.H."/>
            <person name="Bevan M.W."/>
            <person name="Leroy P."/>
            <person name="Li P."/>
            <person name="You F.M."/>
            <person name="Sun Q."/>
            <person name="Liu Z."/>
            <person name="Lyons E."/>
            <person name="Wicker T."/>
            <person name="Salzberg S.L."/>
            <person name="Devos K.M."/>
            <person name="Dvorak J."/>
        </authorList>
    </citation>
    <scope>NUCLEOTIDE SEQUENCE [LARGE SCALE GENOMIC DNA]</scope>
    <source>
        <strain evidence="6">cv. AL8/78</strain>
    </source>
</reference>
<accession>A0A452ZNN0</accession>
<evidence type="ECO:0000256" key="2">
    <source>
        <dbReference type="ARBA" id="ARBA00022702"/>
    </source>
</evidence>
<evidence type="ECO:0008006" key="8">
    <source>
        <dbReference type="Google" id="ProtNLM"/>
    </source>
</evidence>